<dbReference type="AlphaFoldDB" id="A0A8H1QMR3"/>
<evidence type="ECO:0000313" key="7">
    <source>
        <dbReference type="Proteomes" id="UP000298111"/>
    </source>
</evidence>
<evidence type="ECO:0000259" key="5">
    <source>
        <dbReference type="Pfam" id="PF00149"/>
    </source>
</evidence>
<keyword evidence="3" id="KW-0408">Iron</keyword>
<keyword evidence="2" id="KW-0378">Hydrolase</keyword>
<evidence type="ECO:0000256" key="3">
    <source>
        <dbReference type="ARBA" id="ARBA00023004"/>
    </source>
</evidence>
<keyword evidence="1" id="KW-0479">Metal-binding</keyword>
<sequence>MFAFAQISDIHLGQDRGDGGARARERTERVLARLAGLPGALDAVLLTGDVADHGTEAEYRLAAELFDTYGIRPLLCPGNHDVRGPYRQVLLGGDPADPAPVNQVHRLPGATFLMCDSSVPGKGHGRLDDGTLAWLDETLARTPDDEPAFVCFHHPPVPLHVQYVDEIRQFGEDRLAEVVGRHRQVAGLLCGHSHTPAVTTFAEVPLVAAPGVVSTLRMPWEEQEAGPMDYELPPMLAYHVHENGRLTTHFRVVP</sequence>
<dbReference type="Proteomes" id="UP000298111">
    <property type="component" value="Unassembled WGS sequence"/>
</dbReference>
<dbReference type="Pfam" id="PF00149">
    <property type="entry name" value="Metallophos"/>
    <property type="match status" value="1"/>
</dbReference>
<organism evidence="6 7">
    <name type="scientific">Streptomyces albus</name>
    <dbReference type="NCBI Taxonomy" id="1888"/>
    <lineage>
        <taxon>Bacteria</taxon>
        <taxon>Bacillati</taxon>
        <taxon>Actinomycetota</taxon>
        <taxon>Actinomycetes</taxon>
        <taxon>Kitasatosporales</taxon>
        <taxon>Streptomycetaceae</taxon>
        <taxon>Streptomyces</taxon>
    </lineage>
</organism>
<dbReference type="PANTHER" id="PTHR42988:SF2">
    <property type="entry name" value="CYCLIC NUCLEOTIDE PHOSPHODIESTERASE CBUA0032-RELATED"/>
    <property type="match status" value="1"/>
</dbReference>
<evidence type="ECO:0000313" key="6">
    <source>
        <dbReference type="EMBL" id="TGG78029.1"/>
    </source>
</evidence>
<comment type="similarity">
    <text evidence="4">Belongs to the cyclic nucleotide phosphodiesterase class-III family.</text>
</comment>
<name>A0A8H1QMR3_9ACTN</name>
<evidence type="ECO:0000256" key="4">
    <source>
        <dbReference type="ARBA" id="ARBA00025742"/>
    </source>
</evidence>
<dbReference type="CDD" id="cd07402">
    <property type="entry name" value="MPP_GpdQ"/>
    <property type="match status" value="1"/>
</dbReference>
<accession>A0A8H1QMR3</accession>
<dbReference type="PANTHER" id="PTHR42988">
    <property type="entry name" value="PHOSPHOHYDROLASE"/>
    <property type="match status" value="1"/>
</dbReference>
<dbReference type="GO" id="GO:0046872">
    <property type="term" value="F:metal ion binding"/>
    <property type="evidence" value="ECO:0007669"/>
    <property type="project" value="UniProtKB-KW"/>
</dbReference>
<dbReference type="GeneID" id="75181025"/>
<evidence type="ECO:0000256" key="2">
    <source>
        <dbReference type="ARBA" id="ARBA00022801"/>
    </source>
</evidence>
<gene>
    <name evidence="6" type="ORF">D8771_25570</name>
</gene>
<dbReference type="InterPro" id="IPR004843">
    <property type="entry name" value="Calcineurin-like_PHP"/>
</dbReference>
<dbReference type="Gene3D" id="3.60.21.10">
    <property type="match status" value="1"/>
</dbReference>
<dbReference type="EMBL" id="RCIY01000088">
    <property type="protein sequence ID" value="TGG78029.1"/>
    <property type="molecule type" value="Genomic_DNA"/>
</dbReference>
<dbReference type="InterPro" id="IPR029052">
    <property type="entry name" value="Metallo-depent_PP-like"/>
</dbReference>
<evidence type="ECO:0000256" key="1">
    <source>
        <dbReference type="ARBA" id="ARBA00022723"/>
    </source>
</evidence>
<reference evidence="6 7" key="1">
    <citation type="submission" date="2018-10" db="EMBL/GenBank/DDBJ databases">
        <title>Isolation of pseudouridimycin from Streptomyces albus DSM 40763.</title>
        <authorList>
            <person name="Rosenqvist P."/>
            <person name="Metsae-Ketelae M."/>
            <person name="Virta P."/>
        </authorList>
    </citation>
    <scope>NUCLEOTIDE SEQUENCE [LARGE SCALE GENOMIC DNA]</scope>
    <source>
        <strain evidence="6 7">DSM 40763</strain>
    </source>
</reference>
<proteinExistence type="inferred from homology"/>
<dbReference type="GO" id="GO:0004112">
    <property type="term" value="F:cyclic-nucleotide phosphodiesterase activity"/>
    <property type="evidence" value="ECO:0007669"/>
    <property type="project" value="InterPro"/>
</dbReference>
<feature type="domain" description="Calcineurin-like phosphoesterase" evidence="5">
    <location>
        <begin position="4"/>
        <end position="196"/>
    </location>
</feature>
<dbReference type="InterPro" id="IPR026575">
    <property type="entry name" value="GpdQ/CpdA-like"/>
</dbReference>
<dbReference type="SUPFAM" id="SSF56300">
    <property type="entry name" value="Metallo-dependent phosphatases"/>
    <property type="match status" value="1"/>
</dbReference>
<dbReference type="RefSeq" id="WP_016470153.1">
    <property type="nucleotide sequence ID" value="NZ_BNEJ01000031.1"/>
</dbReference>
<comment type="caution">
    <text evidence="6">The sequence shown here is derived from an EMBL/GenBank/DDBJ whole genome shotgun (WGS) entry which is preliminary data.</text>
</comment>
<protein>
    <submittedName>
        <fullName evidence="6">Phosphodiesterase</fullName>
    </submittedName>
</protein>
<dbReference type="InterPro" id="IPR050884">
    <property type="entry name" value="CNP_phosphodiesterase-III"/>
</dbReference>